<comment type="similarity">
    <text evidence="11">Belongs to the chitin synthase family. Class IV subfamily.</text>
</comment>
<dbReference type="GO" id="GO:0005886">
    <property type="term" value="C:plasma membrane"/>
    <property type="evidence" value="ECO:0007669"/>
    <property type="project" value="UniProtKB-SubCell"/>
</dbReference>
<evidence type="ECO:0000256" key="2">
    <source>
        <dbReference type="ARBA" id="ARBA00012543"/>
    </source>
</evidence>
<keyword evidence="5" id="KW-0808">Transferase</keyword>
<dbReference type="GO" id="GO:0004100">
    <property type="term" value="F:chitin synthase activity"/>
    <property type="evidence" value="ECO:0007669"/>
    <property type="project" value="UniProtKB-EC"/>
</dbReference>
<reference evidence="15 16" key="1">
    <citation type="submission" date="2024-02" db="EMBL/GenBank/DDBJ databases">
        <title>Chromosome-scale genome assembly of the rough periwinkle Littorina saxatilis.</title>
        <authorList>
            <person name="De Jode A."/>
            <person name="Faria R."/>
            <person name="Formenti G."/>
            <person name="Sims Y."/>
            <person name="Smith T.P."/>
            <person name="Tracey A."/>
            <person name="Wood J.M.D."/>
            <person name="Zagrodzka Z.B."/>
            <person name="Johannesson K."/>
            <person name="Butlin R.K."/>
            <person name="Leder E.H."/>
        </authorList>
    </citation>
    <scope>NUCLEOTIDE SEQUENCE [LARGE SCALE GENOMIC DNA]</scope>
    <source>
        <strain evidence="15">Snail1</strain>
        <tissue evidence="15">Muscle</tissue>
    </source>
</reference>
<evidence type="ECO:0000256" key="12">
    <source>
        <dbReference type="ARBA" id="ARBA00048014"/>
    </source>
</evidence>
<feature type="compositionally biased region" description="Acidic residues" evidence="13">
    <location>
        <begin position="2053"/>
        <end position="2064"/>
    </location>
</feature>
<dbReference type="InterPro" id="IPR029044">
    <property type="entry name" value="Nucleotide-diphossugar_trans"/>
</dbReference>
<feature type="transmembrane region" description="Helical" evidence="14">
    <location>
        <begin position="289"/>
        <end position="309"/>
    </location>
</feature>
<dbReference type="PANTHER" id="PTHR22914:SF42">
    <property type="entry name" value="CHITIN SYNTHASE"/>
    <property type="match status" value="1"/>
</dbReference>
<keyword evidence="16" id="KW-1185">Reference proteome</keyword>
<feature type="transmembrane region" description="Helical" evidence="14">
    <location>
        <begin position="1022"/>
        <end position="1044"/>
    </location>
</feature>
<keyword evidence="9 14" id="KW-0472">Membrane</keyword>
<dbReference type="FunFam" id="3.90.550.10:FF:000139">
    <property type="entry name" value="Chitin synthase 8"/>
    <property type="match status" value="1"/>
</dbReference>
<feature type="region of interest" description="Disordered" evidence="13">
    <location>
        <begin position="1"/>
        <end position="97"/>
    </location>
</feature>
<feature type="transmembrane region" description="Helical" evidence="14">
    <location>
        <begin position="141"/>
        <end position="167"/>
    </location>
</feature>
<feature type="compositionally biased region" description="Gly residues" evidence="13">
    <location>
        <begin position="1171"/>
        <end position="1191"/>
    </location>
</feature>
<feature type="compositionally biased region" description="Polar residues" evidence="13">
    <location>
        <begin position="1765"/>
        <end position="1781"/>
    </location>
</feature>
<evidence type="ECO:0000256" key="3">
    <source>
        <dbReference type="ARBA" id="ARBA00022475"/>
    </source>
</evidence>
<dbReference type="EMBL" id="JBAMIC010000002">
    <property type="protein sequence ID" value="KAK7112101.1"/>
    <property type="molecule type" value="Genomic_DNA"/>
</dbReference>
<feature type="compositionally biased region" description="Polar residues" evidence="13">
    <location>
        <begin position="76"/>
        <end position="85"/>
    </location>
</feature>
<feature type="compositionally biased region" description="Basic and acidic residues" evidence="13">
    <location>
        <begin position="1723"/>
        <end position="1744"/>
    </location>
</feature>
<name>A0AAN9BVB7_9CAEN</name>
<comment type="subcellular location">
    <subcellularLocation>
        <location evidence="1">Cell membrane</location>
        <topology evidence="1">Multi-pass membrane protein</topology>
    </subcellularLocation>
</comment>
<gene>
    <name evidence="15" type="ORF">V1264_011608</name>
</gene>
<keyword evidence="4" id="KW-0328">Glycosyltransferase</keyword>
<feature type="compositionally biased region" description="Low complexity" evidence="13">
    <location>
        <begin position="1931"/>
        <end position="1988"/>
    </location>
</feature>
<comment type="catalytic activity">
    <reaction evidence="12">
        <text>[(1-&gt;4)-N-acetyl-beta-D-glucosaminyl](n) + UDP-N-acetyl-alpha-D-glucosamine = [(1-&gt;4)-N-acetyl-beta-D-glucosaminyl](n+1) + UDP + H(+)</text>
        <dbReference type="Rhea" id="RHEA:16637"/>
        <dbReference type="Rhea" id="RHEA-COMP:9593"/>
        <dbReference type="Rhea" id="RHEA-COMP:9595"/>
        <dbReference type="ChEBI" id="CHEBI:15378"/>
        <dbReference type="ChEBI" id="CHEBI:17029"/>
        <dbReference type="ChEBI" id="CHEBI:57705"/>
        <dbReference type="ChEBI" id="CHEBI:58223"/>
        <dbReference type="EC" id="2.4.1.16"/>
    </reaction>
</comment>
<keyword evidence="3" id="KW-1003">Cell membrane</keyword>
<dbReference type="Pfam" id="PF03142">
    <property type="entry name" value="Chitin_synth_2"/>
    <property type="match status" value="1"/>
</dbReference>
<evidence type="ECO:0000313" key="16">
    <source>
        <dbReference type="Proteomes" id="UP001374579"/>
    </source>
</evidence>
<evidence type="ECO:0000256" key="11">
    <source>
        <dbReference type="ARBA" id="ARBA00046329"/>
    </source>
</evidence>
<feature type="compositionally biased region" description="Low complexity" evidence="13">
    <location>
        <begin position="1805"/>
        <end position="1815"/>
    </location>
</feature>
<feature type="transmembrane region" description="Helical" evidence="14">
    <location>
        <begin position="1050"/>
        <end position="1071"/>
    </location>
</feature>
<organism evidence="15 16">
    <name type="scientific">Littorina saxatilis</name>
    <dbReference type="NCBI Taxonomy" id="31220"/>
    <lineage>
        <taxon>Eukaryota</taxon>
        <taxon>Metazoa</taxon>
        <taxon>Spiralia</taxon>
        <taxon>Lophotrochozoa</taxon>
        <taxon>Mollusca</taxon>
        <taxon>Gastropoda</taxon>
        <taxon>Caenogastropoda</taxon>
        <taxon>Littorinimorpha</taxon>
        <taxon>Littorinoidea</taxon>
        <taxon>Littorinidae</taxon>
        <taxon>Littorina</taxon>
    </lineage>
</organism>
<evidence type="ECO:0000256" key="6">
    <source>
        <dbReference type="ARBA" id="ARBA00022692"/>
    </source>
</evidence>
<feature type="compositionally biased region" description="Polar residues" evidence="13">
    <location>
        <begin position="37"/>
        <end position="51"/>
    </location>
</feature>
<comment type="caution">
    <text evidence="15">The sequence shown here is derived from an EMBL/GenBank/DDBJ whole genome shotgun (WGS) entry which is preliminary data.</text>
</comment>
<dbReference type="GO" id="GO:0006031">
    <property type="term" value="P:chitin biosynthetic process"/>
    <property type="evidence" value="ECO:0007669"/>
    <property type="project" value="TreeGrafter"/>
</dbReference>
<keyword evidence="10" id="KW-0325">Glycoprotein</keyword>
<feature type="transmembrane region" description="Helical" evidence="14">
    <location>
        <begin position="483"/>
        <end position="504"/>
    </location>
</feature>
<feature type="transmembrane region" description="Helical" evidence="14">
    <location>
        <begin position="1078"/>
        <end position="1100"/>
    </location>
</feature>
<dbReference type="SUPFAM" id="SSF53448">
    <property type="entry name" value="Nucleotide-diphospho-sugar transferases"/>
    <property type="match status" value="1"/>
</dbReference>
<feature type="region of interest" description="Disordered" evidence="13">
    <location>
        <begin position="1558"/>
        <end position="1592"/>
    </location>
</feature>
<dbReference type="PANTHER" id="PTHR22914">
    <property type="entry name" value="CHITIN SYNTHASE"/>
    <property type="match status" value="1"/>
</dbReference>
<evidence type="ECO:0000256" key="1">
    <source>
        <dbReference type="ARBA" id="ARBA00004651"/>
    </source>
</evidence>
<feature type="compositionally biased region" description="Polar residues" evidence="13">
    <location>
        <begin position="1883"/>
        <end position="1904"/>
    </location>
</feature>
<feature type="transmembrane region" description="Helical" evidence="14">
    <location>
        <begin position="451"/>
        <end position="471"/>
    </location>
</feature>
<feature type="transmembrane region" description="Helical" evidence="14">
    <location>
        <begin position="315"/>
        <end position="334"/>
    </location>
</feature>
<dbReference type="InterPro" id="IPR004835">
    <property type="entry name" value="Chitin_synth"/>
</dbReference>
<evidence type="ECO:0000256" key="13">
    <source>
        <dbReference type="SAM" id="MobiDB-lite"/>
    </source>
</evidence>
<feature type="transmembrane region" description="Helical" evidence="14">
    <location>
        <begin position="259"/>
        <end position="277"/>
    </location>
</feature>
<sequence length="2064" mass="227190">MGENVVLLPRKTPNGPAPRGLDNAAFQTDHKEKDPLTQKTEPFSTAYNQPSGLDFGVQNRWSSETWDGEGDGDNDSVMSQHNGQDSLDGGSIGKDSRMEDFQGEQELQTDKAWDVFEETAWENFAHADREFWYHVYVVCRIVLNIVLFVLVLGLSSVGSFAFLVIVYNMNAAVQNYTLPGGQVLKTAGDVIDVRWVWAAIMVTSSPYVFTLLSCVRTLCVKRTRALAWRPLLMAMCVETVHSLGLGVFVFVVAPSYDPLMVIVLSQAVTFVPALLKVVQVKNGELRFSWADFAVLLLVVANLALVVFRLNHGEVNLALTVATPVSLLCLSVEWWENFIPIKKEWKQQRRKEARVIRRTRNSYLKDKGKQKSFEKGSSLFRAKYAIRDCKTKIEAVCTLWKIFLNLALPLVLFASRGTPDCVSVMFFTSDGAASCSLWHLNLVSSGRGFCSGYLPFVVAAVAVVCSGAAFKAAKVACKIHSQKLCFALPLVLSAPVTFMVAALTYRYGFSVWDCSQLRWPVIAEDLSLASLLTEYIEEYWLPLVFAGIISVGLITRHAWTPSAVRVASTDKLFVRPLYCGVMFAQSLLLNRAVDDNDTSGHNVAAASKDTGDWTTRFEAKTSQADTEEVEKQMQHSSFPRIYACATMWHETAMEMTQLLKSLFRMDKDQFTRACMWKTFNVVDKDFYHYEAHIFFDDAFTKEDRKGKEYYFVNAFVKQFLAAVDEAARSIYPVNAAVPPPTKTDTPYGGRLTYALPGGNPLVVHLKNKDFIRHKKRWSQVMYMYYLLSYKLLLGEHNVYDKKQIADNTFLLALDGDVDFYPDAVQLLVDRMRRSKHVGAACGRIHPIGSGLMVWYQKFEYAVSHWLQKATEHMFGCVLCSPGCFSLFRGSALMEDNVLRRYTKVATTARHAVQYDMGEDRWLCTLLLQQGKRVEYAAAADALTFCPDDFGEFYKQRRRWTPSTMANILDLLSDWRHVTKVNGSISFLFIAYQAFLFVSSLLTPGTIFLLILGAINTAYPTLPLYGAMLLNLLPVIVFIILCFSASGDVQISYATILSTMYSLVMMVVLVGLLRQIAESGMCSVTAIFFVGVAGIFCLAALLHPQEMMNLFYGLLYFLSIPSMSMLLVFYAVANLNDVGWGTRDSNEASSGKKKSKIEQFQGGFKRMMSLGGGGDTGGGSGGEGGGGGGGVGGGDDDVTSEYTFSFGNLFRCICCPRQKESDSLVMERFDDMENALYELRKAMGGRKSDLDEQIDEEHETARTTRLTSPVRNGLPFGLGDGHRSNPLFDGDTVDADQKTEEDMDRLQRRFWYEDPKLDSGSRDLLDPEEKQFWNGLIKEYLTPLTLKNDPEYDHKQKKMQEDLKLLRNKAAMLFFLGNALFVTVIFILESVSEYTSGLTLRLPCDKGHAGQKIEPISVTFTVVFGILLLLQLVGMLMHRFSTLVHIVASTTIRKPKQGSETADYAMHRQNPFYELTWNIVEGAERGSDNDTVSQGTGNTSVLDDHSIGRETIGPSRTHINKLIERQRTRNQSMKRRDLYDILGEELRPVIDNLDKAVGREGGDVEGLKDDKAAGPSTSTAEAEGGKGGVKKSDLRPEKWQKVRAMKAVMALAQDPARRQLVRARTEKVQDKWKNLVTKVTVNTRPKTFMDVVNQARKVSVAKGGTGKTNRASGDKDQQEHGVAAPTVSFSMQNETSPGPPKPSTGATGADSALKKSGWGVVKAAKSSELDKTTDNQRKDIKPDGLRDSVPAATTKSFDTTQKDSKPDVQTTSKQSAVPRTFHSSQKDSSEGIMRSSQTPDNSHESKSSALRGSASSAVTKSLASPQEESKSSVLRGSASSAVTKSSASPQEESKSSILRGSASSAVTKSSASPQEESKSSILRGSASSAVTKNSASPQKESKSSALRGSASYAVTKSSASPQKESKSSVLRGSASSAVTKSSASPQEESKSSALRGSASSAVTKSSASPQKESKSSIQRASALSSATRSSHGAQKESSWGKLRPPSGPRMSRGSDVSKSEHVPLRPMAEVHTPGSGDVITEEASSPEESPASAEPGEEQEDAATRF</sequence>
<evidence type="ECO:0000256" key="10">
    <source>
        <dbReference type="ARBA" id="ARBA00023180"/>
    </source>
</evidence>
<protein>
    <recommendedName>
        <fullName evidence="2">chitin synthase</fullName>
        <ecNumber evidence="2">2.4.1.16</ecNumber>
    </recommendedName>
</protein>
<dbReference type="CDD" id="cd04190">
    <property type="entry name" value="Chitin_synth_C"/>
    <property type="match status" value="1"/>
</dbReference>
<feature type="transmembrane region" description="Helical" evidence="14">
    <location>
        <begin position="985"/>
        <end position="1010"/>
    </location>
</feature>
<feature type="region of interest" description="Disordered" evidence="13">
    <location>
        <begin position="1484"/>
        <end position="1509"/>
    </location>
</feature>
<evidence type="ECO:0000256" key="9">
    <source>
        <dbReference type="ARBA" id="ARBA00023136"/>
    </source>
</evidence>
<keyword evidence="7 14" id="KW-1133">Transmembrane helix</keyword>
<feature type="compositionally biased region" description="Polar residues" evidence="13">
    <location>
        <begin position="1685"/>
        <end position="1694"/>
    </location>
</feature>
<feature type="transmembrane region" description="Helical" evidence="14">
    <location>
        <begin position="392"/>
        <end position="414"/>
    </location>
</feature>
<evidence type="ECO:0000256" key="5">
    <source>
        <dbReference type="ARBA" id="ARBA00022679"/>
    </source>
</evidence>
<feature type="compositionally biased region" description="Low complexity" evidence="13">
    <location>
        <begin position="1835"/>
        <end position="1848"/>
    </location>
</feature>
<feature type="transmembrane region" description="Helical" evidence="14">
    <location>
        <begin position="1368"/>
        <end position="1386"/>
    </location>
</feature>
<feature type="compositionally biased region" description="Polar residues" evidence="13">
    <location>
        <begin position="1487"/>
        <end position="1499"/>
    </location>
</feature>
<keyword evidence="8" id="KW-0175">Coiled coil</keyword>
<feature type="transmembrane region" description="Helical" evidence="14">
    <location>
        <begin position="195"/>
        <end position="219"/>
    </location>
</feature>
<feature type="region of interest" description="Disordered" evidence="13">
    <location>
        <begin position="1657"/>
        <end position="2064"/>
    </location>
</feature>
<evidence type="ECO:0000256" key="8">
    <source>
        <dbReference type="ARBA" id="ARBA00023054"/>
    </source>
</evidence>
<feature type="transmembrane region" description="Helical" evidence="14">
    <location>
        <begin position="231"/>
        <end position="253"/>
    </location>
</feature>
<evidence type="ECO:0000256" key="7">
    <source>
        <dbReference type="ARBA" id="ARBA00022989"/>
    </source>
</evidence>
<evidence type="ECO:0000256" key="14">
    <source>
        <dbReference type="SAM" id="Phobius"/>
    </source>
</evidence>
<dbReference type="EC" id="2.4.1.16" evidence="2"/>
<accession>A0AAN9BVB7</accession>
<keyword evidence="6 14" id="KW-0812">Transmembrane</keyword>
<evidence type="ECO:0000313" key="15">
    <source>
        <dbReference type="EMBL" id="KAK7112101.1"/>
    </source>
</evidence>
<feature type="compositionally biased region" description="Basic and acidic residues" evidence="13">
    <location>
        <begin position="1558"/>
        <end position="1570"/>
    </location>
</feature>
<feature type="region of interest" description="Disordered" evidence="13">
    <location>
        <begin position="1256"/>
        <end position="1292"/>
    </location>
</feature>
<feature type="transmembrane region" description="Helical" evidence="14">
    <location>
        <begin position="1112"/>
        <end position="1131"/>
    </location>
</feature>
<evidence type="ECO:0000256" key="4">
    <source>
        <dbReference type="ARBA" id="ARBA00022676"/>
    </source>
</evidence>
<dbReference type="Proteomes" id="UP001374579">
    <property type="component" value="Unassembled WGS sequence"/>
</dbReference>
<feature type="region of interest" description="Disordered" evidence="13">
    <location>
        <begin position="1171"/>
        <end position="1192"/>
    </location>
</feature>
<proteinExistence type="inferred from homology"/>
<feature type="compositionally biased region" description="Low complexity" evidence="13">
    <location>
        <begin position="1859"/>
        <end position="1872"/>
    </location>
</feature>
<feature type="compositionally biased region" description="Low complexity" evidence="13">
    <location>
        <begin position="2039"/>
        <end position="2052"/>
    </location>
</feature>
<feature type="compositionally biased region" description="Polar residues" evidence="13">
    <location>
        <begin position="1816"/>
        <end position="1832"/>
    </location>
</feature>